<sequence>MVLKTMLLGYTILLLLITLLTPLIVYLNLTIYRYKLPVENKDVFVIYNNSSEKIFLVKYITYRINYFEQSIYRIGVRLDNLINKHIVDEIGVDKLVIEIGFSNSTPLIIPKTLLTLEEYDNLINRRYGLNQIYSGLENTSSTYMKLVKTKYVIIIVKFNINSTLYIDFTKYIPPIIYYPREVVLNTTFSELLKYSIEDTIYSSILKYVLNTLLNEYCVTDLYVEYSLVDSIIDYKLLFLIWMSLVIVNEYRMPGSIVKYFITLFYKLRFLLNYMLRKLRVLVQYILKLSRV</sequence>
<name>A0A7C4HD66_STAMA</name>
<protein>
    <submittedName>
        <fullName evidence="2">Uncharacterized protein</fullName>
    </submittedName>
</protein>
<dbReference type="AlphaFoldDB" id="A0A7C4HD66"/>
<feature type="transmembrane region" description="Helical" evidence="1">
    <location>
        <begin position="6"/>
        <end position="27"/>
    </location>
</feature>
<proteinExistence type="predicted"/>
<dbReference type="EMBL" id="DTBJ01000012">
    <property type="protein sequence ID" value="HGM58131.1"/>
    <property type="molecule type" value="Genomic_DNA"/>
</dbReference>
<organism evidence="2">
    <name type="scientific">Staphylothermus marinus</name>
    <dbReference type="NCBI Taxonomy" id="2280"/>
    <lineage>
        <taxon>Archaea</taxon>
        <taxon>Thermoproteota</taxon>
        <taxon>Thermoprotei</taxon>
        <taxon>Desulfurococcales</taxon>
        <taxon>Desulfurococcaceae</taxon>
        <taxon>Staphylothermus</taxon>
    </lineage>
</organism>
<comment type="caution">
    <text evidence="2">The sequence shown here is derived from an EMBL/GenBank/DDBJ whole genome shotgun (WGS) entry which is preliminary data.</text>
</comment>
<evidence type="ECO:0000313" key="2">
    <source>
        <dbReference type="EMBL" id="HGM58131.1"/>
    </source>
</evidence>
<gene>
    <name evidence="2" type="ORF">ENU14_00860</name>
</gene>
<reference evidence="2" key="1">
    <citation type="journal article" date="2020" name="mSystems">
        <title>Genome- and Community-Level Interaction Insights into Carbon Utilization and Element Cycling Functions of Hydrothermarchaeota in Hydrothermal Sediment.</title>
        <authorList>
            <person name="Zhou Z."/>
            <person name="Liu Y."/>
            <person name="Xu W."/>
            <person name="Pan J."/>
            <person name="Luo Z.H."/>
            <person name="Li M."/>
        </authorList>
    </citation>
    <scope>NUCLEOTIDE SEQUENCE [LARGE SCALE GENOMIC DNA]</scope>
    <source>
        <strain evidence="2">SpSt-642</strain>
    </source>
</reference>
<keyword evidence="1" id="KW-1133">Transmembrane helix</keyword>
<keyword evidence="1" id="KW-0812">Transmembrane</keyword>
<accession>A0A7C4HD66</accession>
<evidence type="ECO:0000256" key="1">
    <source>
        <dbReference type="SAM" id="Phobius"/>
    </source>
</evidence>
<keyword evidence="1" id="KW-0472">Membrane</keyword>